<dbReference type="PROSITE" id="PS50887">
    <property type="entry name" value="GGDEF"/>
    <property type="match status" value="1"/>
</dbReference>
<dbReference type="GO" id="GO:0043709">
    <property type="term" value="P:cell adhesion involved in single-species biofilm formation"/>
    <property type="evidence" value="ECO:0007669"/>
    <property type="project" value="TreeGrafter"/>
</dbReference>
<dbReference type="GO" id="GO:0052621">
    <property type="term" value="F:diguanylate cyclase activity"/>
    <property type="evidence" value="ECO:0007669"/>
    <property type="project" value="UniProtKB-EC"/>
</dbReference>
<dbReference type="InterPro" id="IPR050469">
    <property type="entry name" value="Diguanylate_Cyclase"/>
</dbReference>
<dbReference type="InterPro" id="IPR043128">
    <property type="entry name" value="Rev_trsase/Diguanyl_cyclase"/>
</dbReference>
<dbReference type="RefSeq" id="WP_006566843.1">
    <property type="nucleotide sequence ID" value="NZ_CACRSQ010000003.1"/>
</dbReference>
<sequence>MPKQLVLMAAVAVSYFFYHYEFFSFADCVLECREKRRSVVILTFVLNYAWFVAASFLDLHLIVNWTIFFFFFLLQIRIFYHVGFDKSAMLAYFGIIPGLAWNICLRCIFALLLNRPLTSFDNQTKLPGNIKEYPIFLGFVITGFLFYFFRQSQLYERLCIILRDRSSLRFHVGIQFVLYVYLVLNLLGYYVPSNSVFLKFWGIKSAVFAFIGLNICIVYTMRMSRLNLYRRKMREEWTTMLTDKEEEERLWTLAYVDALTGCYNRHLAGQVLEKYSAASKDYCLCFVDLDHLKTANDKFGHQEGDRYLKTTASVLTAAARDEDYVFRYGGDEFLLLFSEKNRSQVTDLLKDTGEKLKQYSSDKNFPFIMSISFGVAQCSEAETAEELLSLADRRMYEQKRGKDRRKR</sequence>
<dbReference type="NCBIfam" id="TIGR00254">
    <property type="entry name" value="GGDEF"/>
    <property type="match status" value="1"/>
</dbReference>
<dbReference type="SMART" id="SM00267">
    <property type="entry name" value="GGDEF"/>
    <property type="match status" value="1"/>
</dbReference>
<dbReference type="InterPro" id="IPR000160">
    <property type="entry name" value="GGDEF_dom"/>
</dbReference>
<keyword evidence="1" id="KW-0808">Transferase</keyword>
<proteinExistence type="predicted"/>
<dbReference type="Gene3D" id="3.30.70.270">
    <property type="match status" value="1"/>
</dbReference>
<dbReference type="PANTHER" id="PTHR45138:SF6">
    <property type="entry name" value="DIGUANYLATE CYCLASE DGCN"/>
    <property type="match status" value="1"/>
</dbReference>
<dbReference type="PANTHER" id="PTHR45138">
    <property type="entry name" value="REGULATORY COMPONENTS OF SENSORY TRANSDUCTION SYSTEM"/>
    <property type="match status" value="1"/>
</dbReference>
<protein>
    <submittedName>
        <fullName evidence="1">Putative diguanylate cyclase YcdT</fullName>
        <ecNumber evidence="1">2.7.7.65</ecNumber>
    </submittedName>
</protein>
<accession>A0A6N2T3A7</accession>
<dbReference type="GO" id="GO:0005886">
    <property type="term" value="C:plasma membrane"/>
    <property type="evidence" value="ECO:0007669"/>
    <property type="project" value="TreeGrafter"/>
</dbReference>
<evidence type="ECO:0000313" key="1">
    <source>
        <dbReference type="EMBL" id="VYS98931.1"/>
    </source>
</evidence>
<keyword evidence="1" id="KW-0548">Nucleotidyltransferase</keyword>
<dbReference type="AlphaFoldDB" id="A0A6N2T3A7"/>
<dbReference type="SUPFAM" id="SSF55073">
    <property type="entry name" value="Nucleotide cyclase"/>
    <property type="match status" value="1"/>
</dbReference>
<gene>
    <name evidence="1" type="primary">ycdT_2</name>
    <name evidence="1" type="ORF">ACLFYP115_01209</name>
</gene>
<reference evidence="1" key="1">
    <citation type="submission" date="2019-11" db="EMBL/GenBank/DDBJ databases">
        <authorList>
            <person name="Feng L."/>
        </authorList>
    </citation>
    <scope>NUCLEOTIDE SEQUENCE</scope>
    <source>
        <strain evidence="1">AcaccaeLFYP115</strain>
    </source>
</reference>
<organism evidence="1">
    <name type="scientific">Anaerostipes caccae</name>
    <dbReference type="NCBI Taxonomy" id="105841"/>
    <lineage>
        <taxon>Bacteria</taxon>
        <taxon>Bacillati</taxon>
        <taxon>Bacillota</taxon>
        <taxon>Clostridia</taxon>
        <taxon>Lachnospirales</taxon>
        <taxon>Lachnospiraceae</taxon>
        <taxon>Anaerostipes</taxon>
    </lineage>
</organism>
<dbReference type="Pfam" id="PF00990">
    <property type="entry name" value="GGDEF"/>
    <property type="match status" value="1"/>
</dbReference>
<dbReference type="EC" id="2.7.7.65" evidence="1"/>
<dbReference type="CDD" id="cd01949">
    <property type="entry name" value="GGDEF"/>
    <property type="match status" value="1"/>
</dbReference>
<dbReference type="GO" id="GO:1902201">
    <property type="term" value="P:negative regulation of bacterial-type flagellum-dependent cell motility"/>
    <property type="evidence" value="ECO:0007669"/>
    <property type="project" value="TreeGrafter"/>
</dbReference>
<dbReference type="EMBL" id="CACRSQ010000003">
    <property type="protein sequence ID" value="VYS98931.1"/>
    <property type="molecule type" value="Genomic_DNA"/>
</dbReference>
<name>A0A6N2T3A7_9FIRM</name>
<dbReference type="InterPro" id="IPR029787">
    <property type="entry name" value="Nucleotide_cyclase"/>
</dbReference>